<proteinExistence type="predicted"/>
<evidence type="ECO:0000313" key="3">
    <source>
        <dbReference type="Proteomes" id="UP001054945"/>
    </source>
</evidence>
<reference evidence="2 3" key="1">
    <citation type="submission" date="2021-06" db="EMBL/GenBank/DDBJ databases">
        <title>Caerostris extrusa draft genome.</title>
        <authorList>
            <person name="Kono N."/>
            <person name="Arakawa K."/>
        </authorList>
    </citation>
    <scope>NUCLEOTIDE SEQUENCE [LARGE SCALE GENOMIC DNA]</scope>
</reference>
<keyword evidence="1" id="KW-1133">Transmembrane helix</keyword>
<dbReference type="EMBL" id="BPLR01006444">
    <property type="protein sequence ID" value="GIY09916.1"/>
    <property type="molecule type" value="Genomic_DNA"/>
</dbReference>
<feature type="transmembrane region" description="Helical" evidence="1">
    <location>
        <begin position="20"/>
        <end position="42"/>
    </location>
</feature>
<dbReference type="AlphaFoldDB" id="A0AAV4QLX2"/>
<accession>A0AAV4QLX2</accession>
<dbReference type="Proteomes" id="UP001054945">
    <property type="component" value="Unassembled WGS sequence"/>
</dbReference>
<sequence length="76" mass="8715">MLNGSPILALVKISVFGLKLYQVLGTSFYIFMFMEPLIVYRFHDAQTAEMLKTAFFSSFKALPSVFDVYFSSQSHF</sequence>
<protein>
    <submittedName>
        <fullName evidence="2">Uncharacterized protein</fullName>
    </submittedName>
</protein>
<keyword evidence="1" id="KW-0472">Membrane</keyword>
<keyword evidence="3" id="KW-1185">Reference proteome</keyword>
<gene>
    <name evidence="2" type="ORF">CEXT_112811</name>
</gene>
<comment type="caution">
    <text evidence="2">The sequence shown here is derived from an EMBL/GenBank/DDBJ whole genome shotgun (WGS) entry which is preliminary data.</text>
</comment>
<name>A0AAV4QLX2_CAEEX</name>
<keyword evidence="1" id="KW-0812">Transmembrane</keyword>
<evidence type="ECO:0000256" key="1">
    <source>
        <dbReference type="SAM" id="Phobius"/>
    </source>
</evidence>
<evidence type="ECO:0000313" key="2">
    <source>
        <dbReference type="EMBL" id="GIY09916.1"/>
    </source>
</evidence>
<organism evidence="2 3">
    <name type="scientific">Caerostris extrusa</name>
    <name type="common">Bark spider</name>
    <name type="synonym">Caerostris bankana</name>
    <dbReference type="NCBI Taxonomy" id="172846"/>
    <lineage>
        <taxon>Eukaryota</taxon>
        <taxon>Metazoa</taxon>
        <taxon>Ecdysozoa</taxon>
        <taxon>Arthropoda</taxon>
        <taxon>Chelicerata</taxon>
        <taxon>Arachnida</taxon>
        <taxon>Araneae</taxon>
        <taxon>Araneomorphae</taxon>
        <taxon>Entelegynae</taxon>
        <taxon>Araneoidea</taxon>
        <taxon>Araneidae</taxon>
        <taxon>Caerostris</taxon>
    </lineage>
</organism>